<dbReference type="Proteomes" id="UP000579250">
    <property type="component" value="Unassembled WGS sequence"/>
</dbReference>
<reference evidence="8 9" key="1">
    <citation type="submission" date="2020-04" db="EMBL/GenBank/DDBJ databases">
        <title>MicrobeNet Type strains.</title>
        <authorList>
            <person name="Nicholson A.C."/>
        </authorList>
    </citation>
    <scope>NUCLEOTIDE SEQUENCE [LARGE SCALE GENOMIC DNA]</scope>
    <source>
        <strain evidence="8 9">ATCC BAA-277</strain>
    </source>
</reference>
<gene>
    <name evidence="8" type="ORF">HGB48_06965</name>
</gene>
<dbReference type="Pfam" id="PF00083">
    <property type="entry name" value="Sugar_tr"/>
    <property type="match status" value="1"/>
</dbReference>
<feature type="compositionally biased region" description="Basic and acidic residues" evidence="5">
    <location>
        <begin position="736"/>
        <end position="755"/>
    </location>
</feature>
<protein>
    <submittedName>
        <fullName evidence="8">MFS transporter</fullName>
    </submittedName>
</protein>
<dbReference type="CDD" id="cd17316">
    <property type="entry name" value="MFS_SV2_like"/>
    <property type="match status" value="1"/>
</dbReference>
<keyword evidence="2 6" id="KW-0812">Transmembrane</keyword>
<feature type="transmembrane region" description="Helical" evidence="6">
    <location>
        <begin position="440"/>
        <end position="461"/>
    </location>
</feature>
<dbReference type="PANTHER" id="PTHR23508">
    <property type="entry name" value="CARBOXYLIC ACID TRANSPORTER PROTEIN HOMOLOG"/>
    <property type="match status" value="1"/>
</dbReference>
<feature type="transmembrane region" description="Helical" evidence="6">
    <location>
        <begin position="345"/>
        <end position="366"/>
    </location>
</feature>
<feature type="transmembrane region" description="Helical" evidence="6">
    <location>
        <begin position="315"/>
        <end position="333"/>
    </location>
</feature>
<comment type="caution">
    <text evidence="8">The sequence shown here is derived from an EMBL/GenBank/DDBJ whole genome shotgun (WGS) entry which is preliminary data.</text>
</comment>
<evidence type="ECO:0000256" key="6">
    <source>
        <dbReference type="SAM" id="Phobius"/>
    </source>
</evidence>
<evidence type="ECO:0000259" key="7">
    <source>
        <dbReference type="PROSITE" id="PS50850"/>
    </source>
</evidence>
<dbReference type="AlphaFoldDB" id="A0A846YUT7"/>
<dbReference type="RefSeq" id="WP_083946812.1">
    <property type="nucleotide sequence ID" value="NZ_JAAXPI010000006.1"/>
</dbReference>
<dbReference type="InterPro" id="IPR005828">
    <property type="entry name" value="MFS_sugar_transport-like"/>
</dbReference>
<keyword evidence="3 6" id="KW-1133">Transmembrane helix</keyword>
<dbReference type="EMBL" id="JAAXPI010000006">
    <property type="protein sequence ID" value="NKZ03487.1"/>
    <property type="molecule type" value="Genomic_DNA"/>
</dbReference>
<feature type="domain" description="Major facilitator superfamily (MFS) profile" evidence="7">
    <location>
        <begin position="30"/>
        <end position="466"/>
    </location>
</feature>
<accession>A0A846YUT7</accession>
<dbReference type="GO" id="GO:0005886">
    <property type="term" value="C:plasma membrane"/>
    <property type="evidence" value="ECO:0007669"/>
    <property type="project" value="UniProtKB-SubCell"/>
</dbReference>
<evidence type="ECO:0000256" key="3">
    <source>
        <dbReference type="ARBA" id="ARBA00022989"/>
    </source>
</evidence>
<evidence type="ECO:0000256" key="4">
    <source>
        <dbReference type="ARBA" id="ARBA00023136"/>
    </source>
</evidence>
<dbReference type="SUPFAM" id="SSF103473">
    <property type="entry name" value="MFS general substrate transporter"/>
    <property type="match status" value="1"/>
</dbReference>
<feature type="compositionally biased region" description="Basic and acidic residues" evidence="5">
    <location>
        <begin position="689"/>
        <end position="723"/>
    </location>
</feature>
<evidence type="ECO:0000313" key="8">
    <source>
        <dbReference type="EMBL" id="NKZ03487.1"/>
    </source>
</evidence>
<feature type="transmembrane region" description="Helical" evidence="6">
    <location>
        <begin position="372"/>
        <end position="394"/>
    </location>
</feature>
<dbReference type="PROSITE" id="PS50850">
    <property type="entry name" value="MFS"/>
    <property type="match status" value="1"/>
</dbReference>
<feature type="transmembrane region" description="Helical" evidence="6">
    <location>
        <begin position="406"/>
        <end position="428"/>
    </location>
</feature>
<proteinExistence type="predicted"/>
<keyword evidence="9" id="KW-1185">Reference proteome</keyword>
<evidence type="ECO:0000256" key="2">
    <source>
        <dbReference type="ARBA" id="ARBA00022692"/>
    </source>
</evidence>
<evidence type="ECO:0000256" key="5">
    <source>
        <dbReference type="SAM" id="MobiDB-lite"/>
    </source>
</evidence>
<feature type="region of interest" description="Disordered" evidence="5">
    <location>
        <begin position="689"/>
        <end position="755"/>
    </location>
</feature>
<dbReference type="GO" id="GO:0046943">
    <property type="term" value="F:carboxylic acid transmembrane transporter activity"/>
    <property type="evidence" value="ECO:0007669"/>
    <property type="project" value="TreeGrafter"/>
</dbReference>
<comment type="subcellular location">
    <subcellularLocation>
        <location evidence="1">Cell membrane</location>
        <topology evidence="1">Multi-pass membrane protein</topology>
    </subcellularLocation>
</comment>
<feature type="transmembrane region" description="Helical" evidence="6">
    <location>
        <begin position="99"/>
        <end position="122"/>
    </location>
</feature>
<dbReference type="InterPro" id="IPR036259">
    <property type="entry name" value="MFS_trans_sf"/>
</dbReference>
<feature type="transmembrane region" description="Helical" evidence="6">
    <location>
        <begin position="283"/>
        <end position="303"/>
    </location>
</feature>
<evidence type="ECO:0000313" key="9">
    <source>
        <dbReference type="Proteomes" id="UP000579250"/>
    </source>
</evidence>
<feature type="transmembrane region" description="Helical" evidence="6">
    <location>
        <begin position="26"/>
        <end position="49"/>
    </location>
</feature>
<dbReference type="InterPro" id="IPR020846">
    <property type="entry name" value="MFS_dom"/>
</dbReference>
<feature type="transmembrane region" description="Helical" evidence="6">
    <location>
        <begin position="191"/>
        <end position="208"/>
    </location>
</feature>
<feature type="region of interest" description="Disordered" evidence="5">
    <location>
        <begin position="570"/>
        <end position="589"/>
    </location>
</feature>
<name>A0A846YUT7_9ACTN</name>
<feature type="region of interest" description="Disordered" evidence="5">
    <location>
        <begin position="482"/>
        <end position="523"/>
    </location>
</feature>
<sequence length="870" mass="94734">MTADTRVGTITTRIPARLDRLPWSRFHWMVVVGLGTVWILDGLEVTIVGSVAARLTESGSGLGLTASDIGLAAAIYVTGACLGALFFGQLTDRFGRKKLFILTLGVYVLATVATAFAFAPWYFFACRFVTGMGIGGEYAAINSAIDELIPARARGRVDLAINGSYWLGSALGAVAALLFLNTSIFAKDMGWRYAFAMGAILGLTIMLVRRHVPESPRWLFIHGREEDAERIVDGIESEVREQTDHTLEEPGESITVRQRKAIPFREIAQVAVKVYPKRATLGFALFVGQAFLYNAVTFDLGTILSKYFDVASGAVPYYIVLFALGNFLGPLLLGRMFDTVGRKPMISGTYFISAALTVLLGVFLWTDALSNWSFILLVCVTFFFASAGASSAYLTVSEIFPMETRALAIAFFYAVGTAVGGISGPLLFGRFIDSGMLSRVAIGFLIGAVIMMLGGIAELLFGVRAEQASLENIAKPLTAHEADEKEAAPAGQEAPAGTAGEADGGPGRRAALEARRHAEETRARAAEHRAAIHQLRPRVQEGGDGAAERLRVEEVLAQIAEWDAERLTEEATAHDERAGAERAGNDTERASALERAAAADERARALRERSAAMSAENEADAEIHAALAEAAAERARAGEQRAMAAETRGRAEGLDGIEAEIALDQAETYDEWERMHAELALAHVARAEHDDTAAERHERQAGVHRMRAESAADRMEAAQHRSTAESLAAESGSVEQAERERAEAAERERAARERDERIRERVLRREREQRAGLRRFRPGPGRAFYSPTLMTGWTTDWASDADFALDREVNTIAQALAEHGPTARNRLAEMVGARYWGPGRFRAALREAVHEGRARPLARNQYGPPENREG</sequence>
<feature type="transmembrane region" description="Helical" evidence="6">
    <location>
        <begin position="165"/>
        <end position="185"/>
    </location>
</feature>
<dbReference type="PANTHER" id="PTHR23508:SF10">
    <property type="entry name" value="CARBOXYLIC ACID TRANSPORTER PROTEIN HOMOLOG"/>
    <property type="match status" value="1"/>
</dbReference>
<feature type="compositionally biased region" description="Low complexity" evidence="5">
    <location>
        <begin position="488"/>
        <end position="501"/>
    </location>
</feature>
<keyword evidence="4 6" id="KW-0472">Membrane</keyword>
<evidence type="ECO:0000256" key="1">
    <source>
        <dbReference type="ARBA" id="ARBA00004651"/>
    </source>
</evidence>
<dbReference type="Gene3D" id="1.20.1250.20">
    <property type="entry name" value="MFS general substrate transporter like domains"/>
    <property type="match status" value="1"/>
</dbReference>
<feature type="compositionally biased region" description="Basic and acidic residues" evidence="5">
    <location>
        <begin position="510"/>
        <end position="523"/>
    </location>
</feature>
<organism evidence="8 9">
    <name type="scientific">Actinomadura latina</name>
    <dbReference type="NCBI Taxonomy" id="163603"/>
    <lineage>
        <taxon>Bacteria</taxon>
        <taxon>Bacillati</taxon>
        <taxon>Actinomycetota</taxon>
        <taxon>Actinomycetes</taxon>
        <taxon>Streptosporangiales</taxon>
        <taxon>Thermomonosporaceae</taxon>
        <taxon>Actinomadura</taxon>
    </lineage>
</organism>
<feature type="transmembrane region" description="Helical" evidence="6">
    <location>
        <begin position="69"/>
        <end position="87"/>
    </location>
</feature>